<feature type="domain" description="M23ase beta-sheet core" evidence="4">
    <location>
        <begin position="347"/>
        <end position="440"/>
    </location>
</feature>
<dbReference type="EC" id="3.4.24.-" evidence="5"/>
<dbReference type="InterPro" id="IPR011055">
    <property type="entry name" value="Dup_hybrid_motif"/>
</dbReference>
<gene>
    <name evidence="5" type="ORF">ACFQZV_03550</name>
</gene>
<feature type="compositionally biased region" description="Basic and acidic residues" evidence="2">
    <location>
        <begin position="275"/>
        <end position="301"/>
    </location>
</feature>
<evidence type="ECO:0000256" key="2">
    <source>
        <dbReference type="SAM" id="MobiDB-lite"/>
    </source>
</evidence>
<dbReference type="CDD" id="cd12797">
    <property type="entry name" value="M23_peptidase"/>
    <property type="match status" value="1"/>
</dbReference>
<dbReference type="SUPFAM" id="SSF51261">
    <property type="entry name" value="Duplicated hybrid motif"/>
    <property type="match status" value="1"/>
</dbReference>
<dbReference type="RefSeq" id="WP_378750790.1">
    <property type="nucleotide sequence ID" value="NZ_JBHSSV010000003.1"/>
</dbReference>
<feature type="compositionally biased region" description="Gly residues" evidence="2">
    <location>
        <begin position="306"/>
        <end position="317"/>
    </location>
</feature>
<keyword evidence="3" id="KW-0812">Transmembrane</keyword>
<dbReference type="PROSITE" id="PS51318">
    <property type="entry name" value="TAT"/>
    <property type="match status" value="1"/>
</dbReference>
<keyword evidence="6" id="KW-1185">Reference proteome</keyword>
<evidence type="ECO:0000313" key="5">
    <source>
        <dbReference type="EMBL" id="MFD0780373.1"/>
    </source>
</evidence>
<dbReference type="GO" id="GO:0016787">
    <property type="term" value="F:hydrolase activity"/>
    <property type="evidence" value="ECO:0007669"/>
    <property type="project" value="UniProtKB-KW"/>
</dbReference>
<feature type="transmembrane region" description="Helical" evidence="3">
    <location>
        <begin position="36"/>
        <end position="57"/>
    </location>
</feature>
<proteinExistence type="predicted"/>
<evidence type="ECO:0000259" key="4">
    <source>
        <dbReference type="Pfam" id="PF01551"/>
    </source>
</evidence>
<dbReference type="Gene3D" id="6.10.250.3150">
    <property type="match status" value="1"/>
</dbReference>
<dbReference type="PANTHER" id="PTHR21666:SF270">
    <property type="entry name" value="MUREIN HYDROLASE ACTIVATOR ENVC"/>
    <property type="match status" value="1"/>
</dbReference>
<comment type="caution">
    <text evidence="5">The sequence shown here is derived from an EMBL/GenBank/DDBJ whole genome shotgun (WGS) entry which is preliminary data.</text>
</comment>
<dbReference type="Gene3D" id="2.70.70.10">
    <property type="entry name" value="Glucose Permease (Domain IIA)"/>
    <property type="match status" value="1"/>
</dbReference>
<dbReference type="Proteomes" id="UP001597042">
    <property type="component" value="Unassembled WGS sequence"/>
</dbReference>
<feature type="region of interest" description="Disordered" evidence="2">
    <location>
        <begin position="272"/>
        <end position="328"/>
    </location>
</feature>
<protein>
    <submittedName>
        <fullName evidence="5">M23 family metallopeptidase</fullName>
        <ecNumber evidence="5">3.4.24.-</ecNumber>
    </submittedName>
</protein>
<feature type="coiled-coil region" evidence="1">
    <location>
        <begin position="77"/>
        <end position="146"/>
    </location>
</feature>
<evidence type="ECO:0000256" key="1">
    <source>
        <dbReference type="SAM" id="Coils"/>
    </source>
</evidence>
<reference evidence="6" key="1">
    <citation type="journal article" date="2019" name="Int. J. Syst. Evol. Microbiol.">
        <title>The Global Catalogue of Microorganisms (GCM) 10K type strain sequencing project: providing services to taxonomists for standard genome sequencing and annotation.</title>
        <authorList>
            <consortium name="The Broad Institute Genomics Platform"/>
            <consortium name="The Broad Institute Genome Sequencing Center for Infectious Disease"/>
            <person name="Wu L."/>
            <person name="Ma J."/>
        </authorList>
    </citation>
    <scope>NUCLEOTIDE SEQUENCE [LARGE SCALE GENOMIC DNA]</scope>
    <source>
        <strain evidence="6">CCUG 50754</strain>
    </source>
</reference>
<organism evidence="5 6">
    <name type="scientific">Microbacterium koreense</name>
    <dbReference type="NCBI Taxonomy" id="323761"/>
    <lineage>
        <taxon>Bacteria</taxon>
        <taxon>Bacillati</taxon>
        <taxon>Actinomycetota</taxon>
        <taxon>Actinomycetes</taxon>
        <taxon>Micrococcales</taxon>
        <taxon>Microbacteriaceae</taxon>
        <taxon>Microbacterium</taxon>
    </lineage>
</organism>
<feature type="compositionally biased region" description="Basic and acidic residues" evidence="2">
    <location>
        <begin position="12"/>
        <end position="24"/>
    </location>
</feature>
<feature type="region of interest" description="Disordered" evidence="2">
    <location>
        <begin position="1"/>
        <end position="24"/>
    </location>
</feature>
<dbReference type="InterPro" id="IPR006311">
    <property type="entry name" value="TAT_signal"/>
</dbReference>
<accession>A0ABW2ZPL3</accession>
<keyword evidence="3" id="KW-0472">Membrane</keyword>
<evidence type="ECO:0000313" key="6">
    <source>
        <dbReference type="Proteomes" id="UP001597042"/>
    </source>
</evidence>
<dbReference type="Pfam" id="PF01551">
    <property type="entry name" value="Peptidase_M23"/>
    <property type="match status" value="1"/>
</dbReference>
<name>A0ABW2ZPL3_9MICO</name>
<keyword evidence="3" id="KW-1133">Transmembrane helix</keyword>
<dbReference type="InterPro" id="IPR050570">
    <property type="entry name" value="Cell_wall_metabolism_enzyme"/>
</dbReference>
<dbReference type="PANTHER" id="PTHR21666">
    <property type="entry name" value="PEPTIDASE-RELATED"/>
    <property type="match status" value="1"/>
</dbReference>
<sequence length="451" mass="47515">MTGGGAVQAEQAHTECDCAPSPDEKRRLWPHLSRRSALGVGALGAAIVAGLAGPIVAPAFAATYPSWEDVERAKANESAKNAEIARIQQLIRDLEADVAAKNAAAEAAANEYFVAQQDYSDAAFRAEQLQAEADAQAATAKDAAEKAGKVAAQLYRSGGDDTALELFFSGSAASADELLDRLGTMDKLLERNHDVYAQAITARDAAQNLTDQAEVQRAERDRLQKIAESKMIAAQQAAEAAAAALATQEVHRGELQAQLAALQDTTQKTVAQYQEGERIRKEEERRRAEEAARRAKEEAEKQSQNSGGGGGSVGGSGWARPSSGGKTSGYGPRYSQCGNGYCASGWHLGVDMATGCGAGIYAAAAGRVTYATWYGGYGQYVRIDHGNGISTGYGHASQILVGWGQNVSAGQLIAREGQTGNSFGCHLHFEVYTPSGTVDPSPFMAARGIRL</sequence>
<keyword evidence="5" id="KW-0378">Hydrolase</keyword>
<dbReference type="InterPro" id="IPR016047">
    <property type="entry name" value="M23ase_b-sheet_dom"/>
</dbReference>
<keyword evidence="1" id="KW-0175">Coiled coil</keyword>
<dbReference type="EMBL" id="JBHTIM010000001">
    <property type="protein sequence ID" value="MFD0780373.1"/>
    <property type="molecule type" value="Genomic_DNA"/>
</dbReference>
<evidence type="ECO:0000256" key="3">
    <source>
        <dbReference type="SAM" id="Phobius"/>
    </source>
</evidence>